<dbReference type="PANTHER" id="PTHR42901:SF1">
    <property type="entry name" value="ALCOHOL DEHYDROGENASE"/>
    <property type="match status" value="1"/>
</dbReference>
<keyword evidence="2" id="KW-0560">Oxidoreductase</keyword>
<evidence type="ECO:0000256" key="3">
    <source>
        <dbReference type="ARBA" id="ARBA00023242"/>
    </source>
</evidence>
<dbReference type="OrthoDB" id="3432798at2759"/>
<comment type="similarity">
    <text evidence="1">Belongs to the short-chain dehydrogenases/reductases (SDR) family.</text>
</comment>
<dbReference type="CDD" id="cd05233">
    <property type="entry name" value="SDR_c"/>
    <property type="match status" value="1"/>
</dbReference>
<dbReference type="SUPFAM" id="SSF51735">
    <property type="entry name" value="NAD(P)-binding Rossmann-fold domains"/>
    <property type="match status" value="1"/>
</dbReference>
<dbReference type="InterPro" id="IPR036864">
    <property type="entry name" value="Zn2-C6_fun-type_DNA-bd_sf"/>
</dbReference>
<dbReference type="Pfam" id="PF00172">
    <property type="entry name" value="Zn_clus"/>
    <property type="match status" value="1"/>
</dbReference>
<dbReference type="PRINTS" id="PR00081">
    <property type="entry name" value="GDHRDH"/>
</dbReference>
<feature type="compositionally biased region" description="Low complexity" evidence="4">
    <location>
        <begin position="429"/>
        <end position="438"/>
    </location>
</feature>
<dbReference type="InterPro" id="IPR002347">
    <property type="entry name" value="SDR_fam"/>
</dbReference>
<keyword evidence="7" id="KW-1185">Reference proteome</keyword>
<dbReference type="Gene3D" id="3.40.50.720">
    <property type="entry name" value="NAD(P)-binding Rossmann-like Domain"/>
    <property type="match status" value="1"/>
</dbReference>
<dbReference type="AlphaFoldDB" id="A0A3E2GY91"/>
<dbReference type="Proteomes" id="UP000258309">
    <property type="component" value="Unassembled WGS sequence"/>
</dbReference>
<dbReference type="GO" id="GO:0000981">
    <property type="term" value="F:DNA-binding transcription factor activity, RNA polymerase II-specific"/>
    <property type="evidence" value="ECO:0007669"/>
    <property type="project" value="InterPro"/>
</dbReference>
<evidence type="ECO:0000313" key="6">
    <source>
        <dbReference type="EMBL" id="RFU26114.1"/>
    </source>
</evidence>
<dbReference type="CDD" id="cd00067">
    <property type="entry name" value="GAL4"/>
    <property type="match status" value="1"/>
</dbReference>
<evidence type="ECO:0000313" key="7">
    <source>
        <dbReference type="Proteomes" id="UP000258309"/>
    </source>
</evidence>
<name>A0A3E2GY91_SCYLI</name>
<dbReference type="InterPro" id="IPR036291">
    <property type="entry name" value="NAD(P)-bd_dom_sf"/>
</dbReference>
<dbReference type="InterPro" id="IPR001138">
    <property type="entry name" value="Zn2Cys6_DnaBD"/>
</dbReference>
<dbReference type="GO" id="GO:0008270">
    <property type="term" value="F:zinc ion binding"/>
    <property type="evidence" value="ECO:0007669"/>
    <property type="project" value="InterPro"/>
</dbReference>
<feature type="non-terminal residue" evidence="6">
    <location>
        <position position="791"/>
    </location>
</feature>
<gene>
    <name evidence="6" type="ORF">B7463_g10223</name>
</gene>
<feature type="region of interest" description="Disordered" evidence="4">
    <location>
        <begin position="402"/>
        <end position="444"/>
    </location>
</feature>
<accession>A0A3E2GY91</accession>
<dbReference type="EMBL" id="NCSJ02000284">
    <property type="protein sequence ID" value="RFU26114.1"/>
    <property type="molecule type" value="Genomic_DNA"/>
</dbReference>
<dbReference type="Pfam" id="PF00106">
    <property type="entry name" value="adh_short"/>
    <property type="match status" value="1"/>
</dbReference>
<sequence length="791" mass="88134">MAFPPWTKITHHDVYPSIDPSNPALSIKGKVIIITGGSRGIGKATAFAFAKAGAKAVVITGRTEKTLQDVTDEITRLGAKARYFIADVVNKSQIQEVFTKTKAEFGSIGVVVSNAGYLPDSASIRDVDINDWWKTFEINTKGAFIVTQAFVQHADPGASLINVNSAVAHVPHMGDFSSYGASKLASLKIAQATQSEHPELRVFSIQPGLIDTETSSKSSVPGEDTPELPASFMVWLATPETDFLKGRMVWANWDVEELKQRIFNFKPKMFNAICRSRNKRRRRLGTRLLPEFGYWDIYTKKKPRVGTAGLRVFKVGFIHHVLGTKFGEKWKPLRLHALSAANPSRSVSRSHPANDMFSTTANAIEHSQTSPGTAMYFTVTRCDTKSPRCSRCEKKQVECVYDGVTPQGPSKSKRKPLNDTLHTNERDASTVTKSTSTTAQNDEQSELFDWSPDLLSFTGPELSFEESSSSVHTFENNLFMSNMNMTRNNTPIWALGLLEETNEGPLPSPLISTSLSNQRSTTPILLPTLTYHDTSRVFKPRTFSSTSARRSSSFMIRVLRSYPRMMLRSATFPPFIHPYCGTSGNEETNEPILTEPLAISKSANVVLSQYLNFDKWEILAGMQALLLYILMRIIEGNAVYTNSIDVHLLFTLKALCSHLHSLYPDCLDDPSHAFWEDWIFFESRRRTSVVFLLVNMLVDLELGLPAGGCKDIGAAPLPSMRTLWESHSRSSFQREYDACIKKHSPGATYGDLLRWRMQNEGWDGDQNGGLDEWCSSMDDLGMVVLAAAALF</sequence>
<evidence type="ECO:0000256" key="2">
    <source>
        <dbReference type="ARBA" id="ARBA00023002"/>
    </source>
</evidence>
<reference evidence="6 7" key="1">
    <citation type="submission" date="2018-05" db="EMBL/GenBank/DDBJ databases">
        <title>Draft genome sequence of Scytalidium lignicola DSM 105466, a ubiquitous saprotrophic fungus.</title>
        <authorList>
            <person name="Buettner E."/>
            <person name="Gebauer A.M."/>
            <person name="Hofrichter M."/>
            <person name="Liers C."/>
            <person name="Kellner H."/>
        </authorList>
    </citation>
    <scope>NUCLEOTIDE SEQUENCE [LARGE SCALE GENOMIC DNA]</scope>
    <source>
        <strain evidence="6 7">DSM 105466</strain>
    </source>
</reference>
<evidence type="ECO:0000256" key="1">
    <source>
        <dbReference type="ARBA" id="ARBA00006484"/>
    </source>
</evidence>
<keyword evidence="3" id="KW-0539">Nucleus</keyword>
<evidence type="ECO:0000259" key="5">
    <source>
        <dbReference type="Pfam" id="PF00172"/>
    </source>
</evidence>
<protein>
    <recommendedName>
        <fullName evidence="5">Zn(2)-C6 fungal-type domain-containing protein</fullName>
    </recommendedName>
</protein>
<dbReference type="PANTHER" id="PTHR42901">
    <property type="entry name" value="ALCOHOL DEHYDROGENASE"/>
    <property type="match status" value="1"/>
</dbReference>
<organism evidence="6 7">
    <name type="scientific">Scytalidium lignicola</name>
    <name type="common">Hyphomycete</name>
    <dbReference type="NCBI Taxonomy" id="5539"/>
    <lineage>
        <taxon>Eukaryota</taxon>
        <taxon>Fungi</taxon>
        <taxon>Dikarya</taxon>
        <taxon>Ascomycota</taxon>
        <taxon>Pezizomycotina</taxon>
        <taxon>Leotiomycetes</taxon>
        <taxon>Leotiomycetes incertae sedis</taxon>
        <taxon>Scytalidium</taxon>
    </lineage>
</organism>
<feature type="domain" description="Zn(2)-C6 fungal-type" evidence="5">
    <location>
        <begin position="380"/>
        <end position="403"/>
    </location>
</feature>
<dbReference type="Gene3D" id="4.10.240.10">
    <property type="entry name" value="Zn(2)-C6 fungal-type DNA-binding domain"/>
    <property type="match status" value="1"/>
</dbReference>
<feature type="non-terminal residue" evidence="6">
    <location>
        <position position="1"/>
    </location>
</feature>
<dbReference type="GO" id="GO:0016491">
    <property type="term" value="F:oxidoreductase activity"/>
    <property type="evidence" value="ECO:0007669"/>
    <property type="project" value="UniProtKB-KW"/>
</dbReference>
<dbReference type="STRING" id="5539.A0A3E2GY91"/>
<evidence type="ECO:0000256" key="4">
    <source>
        <dbReference type="SAM" id="MobiDB-lite"/>
    </source>
</evidence>
<proteinExistence type="inferred from homology"/>
<comment type="caution">
    <text evidence="6">The sequence shown here is derived from an EMBL/GenBank/DDBJ whole genome shotgun (WGS) entry which is preliminary data.</text>
</comment>